<proteinExistence type="predicted"/>
<name>A0A0E9SV39_ANGAN</name>
<feature type="transmembrane region" description="Helical" evidence="1">
    <location>
        <begin position="31"/>
        <end position="52"/>
    </location>
</feature>
<accession>A0A0E9SV39</accession>
<keyword evidence="1" id="KW-0472">Membrane</keyword>
<organism evidence="2">
    <name type="scientific">Anguilla anguilla</name>
    <name type="common">European freshwater eel</name>
    <name type="synonym">Muraena anguilla</name>
    <dbReference type="NCBI Taxonomy" id="7936"/>
    <lineage>
        <taxon>Eukaryota</taxon>
        <taxon>Metazoa</taxon>
        <taxon>Chordata</taxon>
        <taxon>Craniata</taxon>
        <taxon>Vertebrata</taxon>
        <taxon>Euteleostomi</taxon>
        <taxon>Actinopterygii</taxon>
        <taxon>Neopterygii</taxon>
        <taxon>Teleostei</taxon>
        <taxon>Anguilliformes</taxon>
        <taxon>Anguillidae</taxon>
        <taxon>Anguilla</taxon>
    </lineage>
</organism>
<evidence type="ECO:0000313" key="2">
    <source>
        <dbReference type="EMBL" id="JAH45122.1"/>
    </source>
</evidence>
<sequence>MQQTVNTRGGQIHPSRRVCMQALSPIIQDTLANYLSTLNAGLAVVYIAVRFFI</sequence>
<protein>
    <submittedName>
        <fullName evidence="2">Uncharacterized protein</fullName>
    </submittedName>
</protein>
<evidence type="ECO:0000256" key="1">
    <source>
        <dbReference type="SAM" id="Phobius"/>
    </source>
</evidence>
<keyword evidence="1" id="KW-1133">Transmembrane helix</keyword>
<dbReference type="AlphaFoldDB" id="A0A0E9SV39"/>
<reference evidence="2" key="1">
    <citation type="submission" date="2014-11" db="EMBL/GenBank/DDBJ databases">
        <authorList>
            <person name="Amaro Gonzalez C."/>
        </authorList>
    </citation>
    <scope>NUCLEOTIDE SEQUENCE</scope>
</reference>
<dbReference type="EMBL" id="GBXM01063455">
    <property type="protein sequence ID" value="JAH45122.1"/>
    <property type="molecule type" value="Transcribed_RNA"/>
</dbReference>
<reference evidence="2" key="2">
    <citation type="journal article" date="2015" name="Fish Shellfish Immunol.">
        <title>Early steps in the European eel (Anguilla anguilla)-Vibrio vulnificus interaction in the gills: Role of the RtxA13 toxin.</title>
        <authorList>
            <person name="Callol A."/>
            <person name="Pajuelo D."/>
            <person name="Ebbesson L."/>
            <person name="Teles M."/>
            <person name="MacKenzie S."/>
            <person name="Amaro C."/>
        </authorList>
    </citation>
    <scope>NUCLEOTIDE SEQUENCE</scope>
</reference>
<keyword evidence="1" id="KW-0812">Transmembrane</keyword>